<keyword evidence="2" id="KW-1185">Reference proteome</keyword>
<name>A0A1T5EGI2_9SPHI</name>
<evidence type="ECO:0000313" key="2">
    <source>
        <dbReference type="Proteomes" id="UP000190150"/>
    </source>
</evidence>
<dbReference type="STRING" id="1513896.SAMN05660841_02555"/>
<organism evidence="1 2">
    <name type="scientific">Sphingobacterium nematocida</name>
    <dbReference type="NCBI Taxonomy" id="1513896"/>
    <lineage>
        <taxon>Bacteria</taxon>
        <taxon>Pseudomonadati</taxon>
        <taxon>Bacteroidota</taxon>
        <taxon>Sphingobacteriia</taxon>
        <taxon>Sphingobacteriales</taxon>
        <taxon>Sphingobacteriaceae</taxon>
        <taxon>Sphingobacterium</taxon>
    </lineage>
</organism>
<evidence type="ECO:0008006" key="3">
    <source>
        <dbReference type="Google" id="ProtNLM"/>
    </source>
</evidence>
<dbReference type="AlphaFoldDB" id="A0A1T5EGI2"/>
<protein>
    <recommendedName>
        <fullName evidence="3">Baseplate J-like protein</fullName>
    </recommendedName>
</protein>
<sequence>MSGLSQFQRFQRIKNIISPKVVEDNPEKLLIDFLKITSFIKMRHPDSLSHLKDDFFQDLFEQGETSILKAYKNKEWDGDMEPSWSLVISFIQNLAETANLFNQRWAKLPDYYFESILGVVPHRVIPDNVWISVENITNRSILLPQGTTYKVRRGDHLSLYQSLKDVEIGNGAIEKLYLLNDNSARATPSISRYNVQEYLLLDDNVVEVKGIEIQVGVRVSSPILFLKEGRRTVKATLYFKKNDNKAPDLTSEKSKVEVSELFKLSISTDSGWETIEYKTIDMDLISGEICFNFSLSESFSPVIACSKDTHGFESECPVLNIIVNLDSSKYDIDLLANMLVRKVELNAIVENVGDVQVYNELGKIDNSTPFLPFGTAANKGSWFIIGNYESSIKNTTEITINLKWDKLLSDSENLQQHYKDYHKGIDDTSFKVDVKYLLDFEWKSPEGKRTFNLFENNAATKQLSEVSRIANVNIDKMIATNVDEEEYVYSMQSREGFIQITLDQPNIGFGDETYRNLFTEQLLKSSGKKRSPTIPPPVQPILNRITVDYKSRDSIAYGVSNNDKHSFFAPIVPLDNFANQNKIDNSDLVLIPNLKGRNILFALKNINAGEYVSLFFDLAPFETENLESKSIYEQRDFLGKISLYLGNPLYWRRAAPGLISRDETMGLLINGALILHFPEYLEPELYDHDGLLWVRINYDSCDQIHFPEIQAVYANVIKLELVIPVDSQDEIILNANDGEIEEDAIIPGVAKVNRITPFYGGRNKETTEEVFLRISAYNKHRGRAVTRRDYEELILQRFVEIDSVKCITLPHATSDQFTLYLVIVPTNDTSKTKYPLASPYLIFEVENYMRQLISPYVNNLRVINPLYEELIIKCRFTLRGYFSARNMKKLIQMINDSIAPWLAANTSPDFDHRFSFKRLHDDLVNEFGQLIAIHDLIGIQLCKSYNDVSIKETTFLSDNQLISDGSITVSKPNAVLVPSNNHLINWGEDHLSTFGVKEMSIGGNFII</sequence>
<accession>A0A1T5EGI2</accession>
<proteinExistence type="predicted"/>
<dbReference type="EMBL" id="FUZF01000011">
    <property type="protein sequence ID" value="SKB82868.1"/>
    <property type="molecule type" value="Genomic_DNA"/>
</dbReference>
<dbReference type="OrthoDB" id="9762853at2"/>
<reference evidence="2" key="1">
    <citation type="submission" date="2017-02" db="EMBL/GenBank/DDBJ databases">
        <authorList>
            <person name="Varghese N."/>
            <person name="Submissions S."/>
        </authorList>
    </citation>
    <scope>NUCLEOTIDE SEQUENCE [LARGE SCALE GENOMIC DNA]</scope>
    <source>
        <strain evidence="2">DSM 24091</strain>
    </source>
</reference>
<evidence type="ECO:0000313" key="1">
    <source>
        <dbReference type="EMBL" id="SKB82868.1"/>
    </source>
</evidence>
<dbReference type="Proteomes" id="UP000190150">
    <property type="component" value="Unassembled WGS sequence"/>
</dbReference>
<gene>
    <name evidence="1" type="ORF">SAMN05660841_02555</name>
</gene>
<dbReference type="RefSeq" id="WP_079643465.1">
    <property type="nucleotide sequence ID" value="NZ_FUZF01000011.1"/>
</dbReference>